<proteinExistence type="predicted"/>
<dbReference type="AlphaFoldDB" id="A0AA40LVL2"/>
<feature type="compositionally biased region" description="Pro residues" evidence="1">
    <location>
        <begin position="177"/>
        <end position="189"/>
    </location>
</feature>
<protein>
    <submittedName>
        <fullName evidence="2">Uncharacterized protein</fullName>
    </submittedName>
</protein>
<keyword evidence="3" id="KW-1185">Reference proteome</keyword>
<evidence type="ECO:0000256" key="1">
    <source>
        <dbReference type="SAM" id="MobiDB-lite"/>
    </source>
</evidence>
<accession>A0AA40LVL2</accession>
<dbReference type="Proteomes" id="UP001177744">
    <property type="component" value="Unassembled WGS sequence"/>
</dbReference>
<name>A0AA40LVL2_CNENI</name>
<feature type="region of interest" description="Disordered" evidence="1">
    <location>
        <begin position="71"/>
        <end position="218"/>
    </location>
</feature>
<comment type="caution">
    <text evidence="2">The sequence shown here is derived from an EMBL/GenBank/DDBJ whole genome shotgun (WGS) entry which is preliminary data.</text>
</comment>
<feature type="compositionally biased region" description="Pro residues" evidence="1">
    <location>
        <begin position="140"/>
        <end position="170"/>
    </location>
</feature>
<evidence type="ECO:0000313" key="3">
    <source>
        <dbReference type="Proteomes" id="UP001177744"/>
    </source>
</evidence>
<feature type="compositionally biased region" description="Pro residues" evidence="1">
    <location>
        <begin position="104"/>
        <end position="123"/>
    </location>
</feature>
<dbReference type="EMBL" id="JAULJE010000003">
    <property type="protein sequence ID" value="KAK1345332.1"/>
    <property type="molecule type" value="Genomic_DNA"/>
</dbReference>
<gene>
    <name evidence="2" type="ORF">QTO34_014043</name>
</gene>
<organism evidence="2 3">
    <name type="scientific">Cnephaeus nilssonii</name>
    <name type="common">Northern bat</name>
    <name type="synonym">Eptesicus nilssonii</name>
    <dbReference type="NCBI Taxonomy" id="3371016"/>
    <lineage>
        <taxon>Eukaryota</taxon>
        <taxon>Metazoa</taxon>
        <taxon>Chordata</taxon>
        <taxon>Craniata</taxon>
        <taxon>Vertebrata</taxon>
        <taxon>Euteleostomi</taxon>
        <taxon>Mammalia</taxon>
        <taxon>Eutheria</taxon>
        <taxon>Laurasiatheria</taxon>
        <taxon>Chiroptera</taxon>
        <taxon>Yangochiroptera</taxon>
        <taxon>Vespertilionidae</taxon>
        <taxon>Cnephaeus</taxon>
    </lineage>
</organism>
<evidence type="ECO:0000313" key="2">
    <source>
        <dbReference type="EMBL" id="KAK1345332.1"/>
    </source>
</evidence>
<sequence length="239" mass="25052">MEQQFLPDDDALQRSHQLGIAQRLQCAVPAVPALPRTLLRCLPLAQSSTPQRCHQPLLCSPCWQLPSSPAIRAPSEAQSPSEEAHAAQCRPLARSPRGATEPRSTPPPTGAPEPRSTPPPTGAPSPGSHHLPQERLSPRSTPPPTGAPEPRSTPPPTGAPEPRSTPPPTGAPEHRSTPPPRSFPGPCGPAPVLGRDHWTRRPGTPGSLQCAVRPRAPPGGACTCVERAACSASFVLSPL</sequence>
<reference evidence="2" key="1">
    <citation type="submission" date="2023-06" db="EMBL/GenBank/DDBJ databases">
        <title>Reference genome for the Northern bat (Eptesicus nilssonii), a most northern bat species.</title>
        <authorList>
            <person name="Laine V.N."/>
            <person name="Pulliainen A.T."/>
            <person name="Lilley T.M."/>
        </authorList>
    </citation>
    <scope>NUCLEOTIDE SEQUENCE</scope>
    <source>
        <strain evidence="2">BLF_Eptnil</strain>
        <tissue evidence="2">Kidney</tissue>
    </source>
</reference>